<dbReference type="Proteomes" id="UP001524587">
    <property type="component" value="Unassembled WGS sequence"/>
</dbReference>
<gene>
    <name evidence="1" type="ORF">NFI95_06015</name>
</gene>
<keyword evidence="2" id="KW-1185">Reference proteome</keyword>
<sequence length="69" mass="7774">MKTTTIQFDERSQREIDKLKRVFSASTNAAVVRKALALAAVIAEEADENHQVAIRKRSREGDLYVSLAR</sequence>
<evidence type="ECO:0000313" key="1">
    <source>
        <dbReference type="EMBL" id="MCQ8278000.1"/>
    </source>
</evidence>
<dbReference type="RefSeq" id="WP_422863464.1">
    <property type="nucleotide sequence ID" value="NZ_JAMSKV010000004.1"/>
</dbReference>
<protein>
    <recommendedName>
        <fullName evidence="3">Antitoxin</fullName>
    </recommendedName>
</protein>
<evidence type="ECO:0008006" key="3">
    <source>
        <dbReference type="Google" id="ProtNLM"/>
    </source>
</evidence>
<evidence type="ECO:0000313" key="2">
    <source>
        <dbReference type="Proteomes" id="UP001524587"/>
    </source>
</evidence>
<accession>A0ABT1W551</accession>
<name>A0ABT1W551_9PROT</name>
<organism evidence="1 2">
    <name type="scientific">Endosaccharibacter trunci</name>
    <dbReference type="NCBI Taxonomy" id="2812733"/>
    <lineage>
        <taxon>Bacteria</taxon>
        <taxon>Pseudomonadati</taxon>
        <taxon>Pseudomonadota</taxon>
        <taxon>Alphaproteobacteria</taxon>
        <taxon>Acetobacterales</taxon>
        <taxon>Acetobacteraceae</taxon>
        <taxon>Endosaccharibacter</taxon>
    </lineage>
</organism>
<reference evidence="1 2" key="1">
    <citation type="submission" date="2022-06" db="EMBL/GenBank/DDBJ databases">
        <title>Endosaccharibacter gen. nov., sp. nov., endophytic bacteria isolated from sugarcane.</title>
        <authorList>
            <person name="Pitiwittayakul N."/>
            <person name="Yukphan P."/>
            <person name="Charoenyingcharoen P."/>
            <person name="Tanasupawat S."/>
        </authorList>
    </citation>
    <scope>NUCLEOTIDE SEQUENCE [LARGE SCALE GENOMIC DNA]</scope>
    <source>
        <strain evidence="1 2">KSS8</strain>
    </source>
</reference>
<comment type="caution">
    <text evidence="1">The sequence shown here is derived from an EMBL/GenBank/DDBJ whole genome shotgun (WGS) entry which is preliminary data.</text>
</comment>
<dbReference type="EMBL" id="JAMSKV010000004">
    <property type="protein sequence ID" value="MCQ8278000.1"/>
    <property type="molecule type" value="Genomic_DNA"/>
</dbReference>
<proteinExistence type="predicted"/>